<reference evidence="1 3" key="1">
    <citation type="submission" date="2018-11" db="EMBL/GenBank/DDBJ databases">
        <title>Genome squencing of methanotrophic bacteria isolated from alkaline groundwater in Korea.</title>
        <authorList>
            <person name="Nguyen L.N."/>
        </authorList>
    </citation>
    <scope>NUCLEOTIDE SEQUENCE [LARGE SCALE GENOMIC DNA]</scope>
    <source>
        <strain evidence="1 3">GW6</strain>
        <plasmid evidence="3">pgw6_2</plasmid>
        <plasmid evidence="1">pGW6_2</plasmid>
    </source>
</reference>
<dbReference type="EMBL" id="CP044330">
    <property type="protein sequence ID" value="QGM95919.1"/>
    <property type="molecule type" value="Genomic_DNA"/>
</dbReference>
<evidence type="ECO:0000313" key="2">
    <source>
        <dbReference type="EMBL" id="QGM95919.1"/>
    </source>
</evidence>
<dbReference type="Proteomes" id="UP000273982">
    <property type="component" value="Plasmid pGW6_2"/>
</dbReference>
<protein>
    <submittedName>
        <fullName evidence="1">Uncharacterized protein</fullName>
    </submittedName>
</protein>
<dbReference type="KEGG" id="mros:EHO51_19805"/>
<dbReference type="EMBL" id="CP034088">
    <property type="protein sequence ID" value="AZG79055.1"/>
    <property type="molecule type" value="Genomic_DNA"/>
</dbReference>
<name>A0A3G8MCT3_9HYPH</name>
<geneLocation type="plasmid" evidence="2 4">
    <name>unnamed2</name>
</geneLocation>
<evidence type="ECO:0000313" key="4">
    <source>
        <dbReference type="Proteomes" id="UP000424673"/>
    </source>
</evidence>
<dbReference type="RefSeq" id="WP_124740558.1">
    <property type="nucleotide sequence ID" value="NZ_CP034088.1"/>
</dbReference>
<proteinExistence type="predicted"/>
<keyword evidence="4" id="KW-1185">Reference proteome</keyword>
<evidence type="ECO:0000313" key="3">
    <source>
        <dbReference type="Proteomes" id="UP000273982"/>
    </source>
</evidence>
<organism evidence="1 3">
    <name type="scientific">Methylocystis rosea</name>
    <dbReference type="NCBI Taxonomy" id="173366"/>
    <lineage>
        <taxon>Bacteria</taxon>
        <taxon>Pseudomonadati</taxon>
        <taxon>Pseudomonadota</taxon>
        <taxon>Alphaproteobacteria</taxon>
        <taxon>Hyphomicrobiales</taxon>
        <taxon>Methylocystaceae</taxon>
        <taxon>Methylocystis</taxon>
    </lineage>
</organism>
<geneLocation type="plasmid" evidence="1">
    <name>pGW6_2</name>
</geneLocation>
<sequence length="81" mass="8560">MDDTIGNTYIFNGILAPAGLRGRSRASELVLSDLLPSQEQCRRFCGDDGAGAVGVWGGEKIIVGADVEAAALTRVIKALRR</sequence>
<geneLocation type="plasmid" evidence="3">
    <name>pgw6_2</name>
</geneLocation>
<accession>A0A3G8MCT3</accession>
<reference evidence="2 4" key="2">
    <citation type="journal article" date="2021" name="AMB Express">
        <title>Isolation and characterisation of Methylocystis spp. for poly-3-hydroxybutyrate production using waste methane feedstocks.</title>
        <authorList>
            <person name="Rumah B.L."/>
            <person name="Stead C.E."/>
            <person name="Claxton Stevens B.H."/>
            <person name="Minton N.P."/>
            <person name="Grosse-Honebrink A."/>
            <person name="Zhang Y."/>
        </authorList>
    </citation>
    <scope>NUCLEOTIDE SEQUENCE [LARGE SCALE GENOMIC DNA]</scope>
    <source>
        <strain evidence="2 4">BRCS1</strain>
        <plasmid evidence="2 4">unnamed2</plasmid>
    </source>
</reference>
<evidence type="ECO:0000313" key="1">
    <source>
        <dbReference type="EMBL" id="AZG79055.1"/>
    </source>
</evidence>
<gene>
    <name evidence="1" type="ORF">EHO51_19805</name>
    <name evidence="2" type="ORF">F7D13_17710</name>
</gene>
<keyword evidence="1" id="KW-0614">Plasmid</keyword>
<dbReference type="Proteomes" id="UP000424673">
    <property type="component" value="Plasmid unnamed2"/>
</dbReference>
<dbReference type="AlphaFoldDB" id="A0A3G8MCT3"/>